<evidence type="ECO:0000256" key="12">
    <source>
        <dbReference type="ARBA" id="ARBA00023136"/>
    </source>
</evidence>
<keyword evidence="3" id="KW-1003">Cell membrane</keyword>
<keyword evidence="14" id="KW-1208">Phospholipid metabolism</keyword>
<dbReference type="PANTHER" id="PTHR34299">
    <property type="entry name" value="DIACYLGLYCEROL KINASE"/>
    <property type="match status" value="1"/>
</dbReference>
<comment type="caution">
    <text evidence="20">The sequence shown here is derived from an EMBL/GenBank/DDBJ whole genome shotgun (WGS) entry which is preliminary data.</text>
</comment>
<evidence type="ECO:0000256" key="6">
    <source>
        <dbReference type="ARBA" id="ARBA00022692"/>
    </source>
</evidence>
<reference evidence="20" key="1">
    <citation type="submission" date="2020-10" db="EMBL/GenBank/DDBJ databases">
        <authorList>
            <person name="Gilroy R."/>
        </authorList>
    </citation>
    <scope>NUCLEOTIDE SEQUENCE</scope>
    <source>
        <strain evidence="20">CHK154-7741</strain>
    </source>
</reference>
<evidence type="ECO:0000256" key="9">
    <source>
        <dbReference type="ARBA" id="ARBA00022840"/>
    </source>
</evidence>
<keyword evidence="12 19" id="KW-0472">Membrane</keyword>
<evidence type="ECO:0000256" key="1">
    <source>
        <dbReference type="ARBA" id="ARBA00004651"/>
    </source>
</evidence>
<evidence type="ECO:0000256" key="10">
    <source>
        <dbReference type="ARBA" id="ARBA00022989"/>
    </source>
</evidence>
<dbReference type="Pfam" id="PF01219">
    <property type="entry name" value="DAGK_prokar"/>
    <property type="match status" value="1"/>
</dbReference>
<keyword evidence="6 19" id="KW-0812">Transmembrane</keyword>
<evidence type="ECO:0000256" key="16">
    <source>
        <dbReference type="PIRSR" id="PIRSR600829-2"/>
    </source>
</evidence>
<keyword evidence="5" id="KW-0808">Transferase</keyword>
<feature type="transmembrane region" description="Helical" evidence="19">
    <location>
        <begin position="98"/>
        <end position="116"/>
    </location>
</feature>
<evidence type="ECO:0000256" key="11">
    <source>
        <dbReference type="ARBA" id="ARBA00023098"/>
    </source>
</evidence>
<evidence type="ECO:0000256" key="4">
    <source>
        <dbReference type="ARBA" id="ARBA00022516"/>
    </source>
</evidence>
<feature type="binding site" evidence="17">
    <location>
        <begin position="94"/>
        <end position="95"/>
    </location>
    <ligand>
        <name>ATP</name>
        <dbReference type="ChEBI" id="CHEBI:30616"/>
    </ligand>
</feature>
<keyword evidence="8 20" id="KW-0418">Kinase</keyword>
<accession>A0A9D1SR41</accession>
<dbReference type="InterPro" id="IPR000829">
    <property type="entry name" value="DAGK"/>
</dbReference>
<dbReference type="EMBL" id="DVOD01000009">
    <property type="protein sequence ID" value="HIU91706.1"/>
    <property type="molecule type" value="Genomic_DNA"/>
</dbReference>
<dbReference type="GO" id="GO:0008654">
    <property type="term" value="P:phospholipid biosynthetic process"/>
    <property type="evidence" value="ECO:0007669"/>
    <property type="project" value="UniProtKB-KW"/>
</dbReference>
<dbReference type="GO" id="GO:0016301">
    <property type="term" value="F:kinase activity"/>
    <property type="evidence" value="ECO:0007669"/>
    <property type="project" value="UniProtKB-KW"/>
</dbReference>
<dbReference type="GO" id="GO:0046872">
    <property type="term" value="F:metal ion binding"/>
    <property type="evidence" value="ECO:0007669"/>
    <property type="project" value="UniProtKB-KW"/>
</dbReference>
<comment type="subcellular location">
    <subcellularLocation>
        <location evidence="1">Cell membrane</location>
        <topology evidence="1">Multi-pass membrane protein</topology>
    </subcellularLocation>
</comment>
<proteinExistence type="inferred from homology"/>
<dbReference type="AlphaFoldDB" id="A0A9D1SR41"/>
<organism evidence="20 21">
    <name type="scientific">Candidatus Limenecus avicola</name>
    <dbReference type="NCBI Taxonomy" id="2840847"/>
    <lineage>
        <taxon>Bacteria</taxon>
        <taxon>Bacillati</taxon>
        <taxon>Bacillota</taxon>
        <taxon>Clostridia</taxon>
        <taxon>Eubacteriales</taxon>
        <taxon>Clostridiaceae</taxon>
        <taxon>Clostridiaceae incertae sedis</taxon>
        <taxon>Candidatus Limenecus</taxon>
    </lineage>
</organism>
<dbReference type="InterPro" id="IPR033717">
    <property type="entry name" value="UDPK"/>
</dbReference>
<dbReference type="PANTHER" id="PTHR34299:SF1">
    <property type="entry name" value="DIACYLGLYCEROL KINASE"/>
    <property type="match status" value="1"/>
</dbReference>
<evidence type="ECO:0000256" key="18">
    <source>
        <dbReference type="PIRSR" id="PIRSR600829-4"/>
    </source>
</evidence>
<feature type="binding site" evidence="17">
    <location>
        <position position="75"/>
    </location>
    <ligand>
        <name>ATP</name>
        <dbReference type="ChEBI" id="CHEBI:30616"/>
    </ligand>
</feature>
<keyword evidence="18" id="KW-0460">Magnesium</keyword>
<evidence type="ECO:0000256" key="15">
    <source>
        <dbReference type="PIRSR" id="PIRSR600829-1"/>
    </source>
</evidence>
<feature type="transmembrane region" description="Helical" evidence="19">
    <location>
        <begin position="56"/>
        <end position="78"/>
    </location>
</feature>
<sequence length="126" mass="14091">MSKFTSGGYKKSLSYALQGLSVAYKSQRNYRFHLFVGFLAILGGIILNFKCIEYCVLILAISFVITAELFNSVIEFALDALYKNKYSKMVKMAKDLSAGVVLIAAMTSVLIGLMLFGRKLLIMFLY</sequence>
<comment type="cofactor">
    <cofactor evidence="18">
        <name>Mg(2+)</name>
        <dbReference type="ChEBI" id="CHEBI:18420"/>
    </cofactor>
    <text evidence="18">Mn(2+), Zn(2+), Cd(2+) and Co(2+) support activity to lesser extents.</text>
</comment>
<evidence type="ECO:0000256" key="7">
    <source>
        <dbReference type="ARBA" id="ARBA00022741"/>
    </source>
</evidence>
<name>A0A9D1SR41_9CLOT</name>
<feature type="active site" description="Proton acceptor" evidence="15">
    <location>
        <position position="68"/>
    </location>
</feature>
<keyword evidence="11" id="KW-0443">Lipid metabolism</keyword>
<gene>
    <name evidence="20" type="ORF">IAD26_01080</name>
</gene>
<evidence type="ECO:0000256" key="17">
    <source>
        <dbReference type="PIRSR" id="PIRSR600829-3"/>
    </source>
</evidence>
<evidence type="ECO:0000256" key="19">
    <source>
        <dbReference type="SAM" id="Phobius"/>
    </source>
</evidence>
<feature type="transmembrane region" description="Helical" evidence="19">
    <location>
        <begin position="30"/>
        <end position="49"/>
    </location>
</feature>
<evidence type="ECO:0000313" key="21">
    <source>
        <dbReference type="Proteomes" id="UP000886748"/>
    </source>
</evidence>
<comment type="similarity">
    <text evidence="2">Belongs to the bacterial diacylglycerol kinase family.</text>
</comment>
<dbReference type="Proteomes" id="UP000886748">
    <property type="component" value="Unassembled WGS sequence"/>
</dbReference>
<dbReference type="GO" id="GO:0005886">
    <property type="term" value="C:plasma membrane"/>
    <property type="evidence" value="ECO:0007669"/>
    <property type="project" value="UniProtKB-SubCell"/>
</dbReference>
<dbReference type="InterPro" id="IPR036945">
    <property type="entry name" value="DAGK_sf"/>
</dbReference>
<keyword evidence="9 17" id="KW-0067">ATP-binding</keyword>
<evidence type="ECO:0000256" key="8">
    <source>
        <dbReference type="ARBA" id="ARBA00022777"/>
    </source>
</evidence>
<feature type="binding site" evidence="16">
    <location>
        <position position="68"/>
    </location>
    <ligand>
        <name>substrate</name>
    </ligand>
</feature>
<keyword evidence="4" id="KW-0444">Lipid biosynthesis</keyword>
<feature type="binding site" evidence="17">
    <location>
        <position position="15"/>
    </location>
    <ligand>
        <name>ATP</name>
        <dbReference type="ChEBI" id="CHEBI:30616"/>
    </ligand>
</feature>
<feature type="binding site" evidence="18">
    <location>
        <position position="75"/>
    </location>
    <ligand>
        <name>a divalent metal cation</name>
        <dbReference type="ChEBI" id="CHEBI:60240"/>
    </ligand>
</feature>
<evidence type="ECO:0000256" key="14">
    <source>
        <dbReference type="ARBA" id="ARBA00023264"/>
    </source>
</evidence>
<dbReference type="Gene3D" id="1.10.287.3610">
    <property type="match status" value="1"/>
</dbReference>
<evidence type="ECO:0000256" key="2">
    <source>
        <dbReference type="ARBA" id="ARBA00005967"/>
    </source>
</evidence>
<keyword evidence="13" id="KW-0594">Phospholipid biosynthesis</keyword>
<protein>
    <submittedName>
        <fullName evidence="20">Diacylglycerol kinase family protein</fullName>
    </submittedName>
</protein>
<evidence type="ECO:0000256" key="13">
    <source>
        <dbReference type="ARBA" id="ARBA00023209"/>
    </source>
</evidence>
<keyword evidence="7 17" id="KW-0547">Nucleotide-binding</keyword>
<evidence type="ECO:0000256" key="3">
    <source>
        <dbReference type="ARBA" id="ARBA00022475"/>
    </source>
</evidence>
<keyword evidence="18" id="KW-0479">Metal-binding</keyword>
<reference evidence="20" key="2">
    <citation type="journal article" date="2021" name="PeerJ">
        <title>Extensive microbial diversity within the chicken gut microbiome revealed by metagenomics and culture.</title>
        <authorList>
            <person name="Gilroy R."/>
            <person name="Ravi A."/>
            <person name="Getino M."/>
            <person name="Pursley I."/>
            <person name="Horton D.L."/>
            <person name="Alikhan N.F."/>
            <person name="Baker D."/>
            <person name="Gharbi K."/>
            <person name="Hall N."/>
            <person name="Watson M."/>
            <person name="Adriaenssens E.M."/>
            <person name="Foster-Nyarko E."/>
            <person name="Jarju S."/>
            <person name="Secka A."/>
            <person name="Antonio M."/>
            <person name="Oren A."/>
            <person name="Chaudhuri R.R."/>
            <person name="La Ragione R."/>
            <person name="Hildebrand F."/>
            <person name="Pallen M.J."/>
        </authorList>
    </citation>
    <scope>NUCLEOTIDE SEQUENCE</scope>
    <source>
        <strain evidence="20">CHK154-7741</strain>
    </source>
</reference>
<dbReference type="CDD" id="cd14265">
    <property type="entry name" value="UDPK_IM_like"/>
    <property type="match status" value="1"/>
</dbReference>
<evidence type="ECO:0000313" key="20">
    <source>
        <dbReference type="EMBL" id="HIU91706.1"/>
    </source>
</evidence>
<evidence type="ECO:0000256" key="5">
    <source>
        <dbReference type="ARBA" id="ARBA00022679"/>
    </source>
</evidence>
<dbReference type="GO" id="GO:0005524">
    <property type="term" value="F:ATP binding"/>
    <property type="evidence" value="ECO:0007669"/>
    <property type="project" value="UniProtKB-KW"/>
</dbReference>
<keyword evidence="10 19" id="KW-1133">Transmembrane helix</keyword>